<organism evidence="1 2">
    <name type="scientific">Camellia lanceoleosa</name>
    <dbReference type="NCBI Taxonomy" id="1840588"/>
    <lineage>
        <taxon>Eukaryota</taxon>
        <taxon>Viridiplantae</taxon>
        <taxon>Streptophyta</taxon>
        <taxon>Embryophyta</taxon>
        <taxon>Tracheophyta</taxon>
        <taxon>Spermatophyta</taxon>
        <taxon>Magnoliopsida</taxon>
        <taxon>eudicotyledons</taxon>
        <taxon>Gunneridae</taxon>
        <taxon>Pentapetalae</taxon>
        <taxon>asterids</taxon>
        <taxon>Ericales</taxon>
        <taxon>Theaceae</taxon>
        <taxon>Camellia</taxon>
    </lineage>
</organism>
<gene>
    <name evidence="1" type="ORF">LOK49_LG01G00174</name>
</gene>
<name>A0ACC0IVV8_9ERIC</name>
<dbReference type="EMBL" id="CM045758">
    <property type="protein sequence ID" value="KAI8029800.1"/>
    <property type="molecule type" value="Genomic_DNA"/>
</dbReference>
<reference evidence="1 2" key="1">
    <citation type="journal article" date="2022" name="Plant J.">
        <title>Chromosome-level genome of Camellia lanceoleosa provides a valuable resource for understanding genome evolution and self-incompatibility.</title>
        <authorList>
            <person name="Gong W."/>
            <person name="Xiao S."/>
            <person name="Wang L."/>
            <person name="Liao Z."/>
            <person name="Chang Y."/>
            <person name="Mo W."/>
            <person name="Hu G."/>
            <person name="Li W."/>
            <person name="Zhao G."/>
            <person name="Zhu H."/>
            <person name="Hu X."/>
            <person name="Ji K."/>
            <person name="Xiang X."/>
            <person name="Song Q."/>
            <person name="Yuan D."/>
            <person name="Jin S."/>
            <person name="Zhang L."/>
        </authorList>
    </citation>
    <scope>NUCLEOTIDE SEQUENCE [LARGE SCALE GENOMIC DNA]</scope>
    <source>
        <strain evidence="1">SQ_2022a</strain>
    </source>
</reference>
<sequence>MSRVSRLWKDIMSVAIGNPQLGSYYLSNTVVKVGNGERIRFWLDTWVGGICLRGEFPRLFLLSVEKEETLRMVFDRRCSAGEWVFSFRRPLWAWEEIEVARLKSILDAAPLPVNSSCDWLCWSPSSAVLVGLLVCCGGWSLACLCSLALLFGFAFWLLLAIEGKRQSEQLLLGIMGSSESTQSSSNGESGTSKKTMASVAAAAAVAGVVLVGSGLAMLASSSGSEEQKGNEKLMVAPGSGGASHIPRKDFENDPASYFRNHRLKSGR</sequence>
<accession>A0ACC0IVV8</accession>
<evidence type="ECO:0000313" key="2">
    <source>
        <dbReference type="Proteomes" id="UP001060215"/>
    </source>
</evidence>
<evidence type="ECO:0000313" key="1">
    <source>
        <dbReference type="EMBL" id="KAI8029800.1"/>
    </source>
</evidence>
<proteinExistence type="predicted"/>
<dbReference type="Proteomes" id="UP001060215">
    <property type="component" value="Chromosome 1"/>
</dbReference>
<protein>
    <submittedName>
        <fullName evidence="1">Uncharacterized protein</fullName>
    </submittedName>
</protein>
<comment type="caution">
    <text evidence="1">The sequence shown here is derived from an EMBL/GenBank/DDBJ whole genome shotgun (WGS) entry which is preliminary data.</text>
</comment>
<keyword evidence="2" id="KW-1185">Reference proteome</keyword>